<evidence type="ECO:0000256" key="2">
    <source>
        <dbReference type="ARBA" id="ARBA00022617"/>
    </source>
</evidence>
<keyword evidence="5" id="KW-1133">Transmembrane helix</keyword>
<protein>
    <submittedName>
        <fullName evidence="10">Cytochrome P450</fullName>
    </submittedName>
</protein>
<dbReference type="InterPro" id="IPR002401">
    <property type="entry name" value="Cyt_P450_E_grp-I"/>
</dbReference>
<dbReference type="Pfam" id="PF00067">
    <property type="entry name" value="p450"/>
    <property type="match status" value="2"/>
</dbReference>
<keyword evidence="3" id="KW-0812">Transmembrane</keyword>
<name>A0ABU5VZ03_9BACT</name>
<dbReference type="PRINTS" id="PR00463">
    <property type="entry name" value="EP450I"/>
</dbReference>
<gene>
    <name evidence="10" type="ORF">SHI21_15295</name>
</gene>
<comment type="caution">
    <text evidence="10">The sequence shown here is derived from an EMBL/GenBank/DDBJ whole genome shotgun (WGS) entry which is preliminary data.</text>
</comment>
<keyword evidence="11" id="KW-1185">Reference proteome</keyword>
<sequence>MKNPIELLDEKFSPESSGGVQKIKIGPKRFILVFDPEIAHEVLLGKDNTFVQNRVIFDRIKPITGEKGLVQLNGKLSEETRHKFMPMFTPQNLAKMKEQILVNTEEALAELRPNTEIEIASVMADLVLRNAFKLFLGLDIKHEAKEMAEEFQELNTLCGERMISLFPMPLAFPTSKNRRIKYLRSSLRLKIAAALKTNKPDSSINIHKLFQNDDTLIDQCMTFLFAGHETTASSLSFTFLLLGNHPEYRQRIIAGDEGLALMVYKEALRLYPPAYMLVRQATRGAVLGGVEVKKGDQVIIGVKQIHRHPSFHQSAATFIPERFKESTRAFLPFGAGPKDCIGEGLAYIEALTIIKSFCKSFEFSSLQKEITSFPLVTLHPGAGQYLSLSELSHG</sequence>
<accession>A0ABU5VZ03</accession>
<keyword evidence="6 9" id="KW-0560">Oxidoreductase</keyword>
<keyword evidence="2 9" id="KW-0349">Heme</keyword>
<evidence type="ECO:0000256" key="9">
    <source>
        <dbReference type="RuleBase" id="RU000461"/>
    </source>
</evidence>
<dbReference type="PROSITE" id="PS00086">
    <property type="entry name" value="CYTOCHROME_P450"/>
    <property type="match status" value="1"/>
</dbReference>
<evidence type="ECO:0000256" key="5">
    <source>
        <dbReference type="ARBA" id="ARBA00022989"/>
    </source>
</evidence>
<comment type="similarity">
    <text evidence="9">Belongs to the cytochrome P450 family.</text>
</comment>
<comment type="subcellular location">
    <subcellularLocation>
        <location evidence="1">Membrane</location>
    </subcellularLocation>
</comment>
<evidence type="ECO:0000256" key="4">
    <source>
        <dbReference type="ARBA" id="ARBA00022723"/>
    </source>
</evidence>
<evidence type="ECO:0000256" key="6">
    <source>
        <dbReference type="ARBA" id="ARBA00023002"/>
    </source>
</evidence>
<keyword evidence="9" id="KW-0503">Monooxygenase</keyword>
<dbReference type="InterPro" id="IPR050665">
    <property type="entry name" value="Cytochrome_P450_Monooxygen"/>
</dbReference>
<dbReference type="PANTHER" id="PTHR24282:SF211">
    <property type="entry name" value="CYTOCHROME P450-RELATED"/>
    <property type="match status" value="1"/>
</dbReference>
<dbReference type="SUPFAM" id="SSF48264">
    <property type="entry name" value="Cytochrome P450"/>
    <property type="match status" value="1"/>
</dbReference>
<dbReference type="PANTHER" id="PTHR24282">
    <property type="entry name" value="CYTOCHROME P450 FAMILY MEMBER"/>
    <property type="match status" value="1"/>
</dbReference>
<dbReference type="Gene3D" id="1.10.630.10">
    <property type="entry name" value="Cytochrome P450"/>
    <property type="match status" value="1"/>
</dbReference>
<dbReference type="InterPro" id="IPR036396">
    <property type="entry name" value="Cyt_P450_sf"/>
</dbReference>
<evidence type="ECO:0000313" key="10">
    <source>
        <dbReference type="EMBL" id="MEA9357593.1"/>
    </source>
</evidence>
<evidence type="ECO:0000256" key="8">
    <source>
        <dbReference type="ARBA" id="ARBA00023136"/>
    </source>
</evidence>
<dbReference type="PRINTS" id="PR00385">
    <property type="entry name" value="P450"/>
</dbReference>
<organism evidence="10 11">
    <name type="scientific">Bacteriovorax antarcticus</name>
    <dbReference type="NCBI Taxonomy" id="3088717"/>
    <lineage>
        <taxon>Bacteria</taxon>
        <taxon>Pseudomonadati</taxon>
        <taxon>Bdellovibrionota</taxon>
        <taxon>Bacteriovoracia</taxon>
        <taxon>Bacteriovoracales</taxon>
        <taxon>Bacteriovoracaceae</taxon>
        <taxon>Bacteriovorax</taxon>
    </lineage>
</organism>
<dbReference type="RefSeq" id="WP_323577667.1">
    <property type="nucleotide sequence ID" value="NZ_JAYGJQ010000002.1"/>
</dbReference>
<evidence type="ECO:0000313" key="11">
    <source>
        <dbReference type="Proteomes" id="UP001302274"/>
    </source>
</evidence>
<dbReference type="InterPro" id="IPR001128">
    <property type="entry name" value="Cyt_P450"/>
</dbReference>
<dbReference type="Proteomes" id="UP001302274">
    <property type="component" value="Unassembled WGS sequence"/>
</dbReference>
<dbReference type="InterPro" id="IPR017972">
    <property type="entry name" value="Cyt_P450_CS"/>
</dbReference>
<evidence type="ECO:0000256" key="1">
    <source>
        <dbReference type="ARBA" id="ARBA00004370"/>
    </source>
</evidence>
<proteinExistence type="inferred from homology"/>
<dbReference type="EMBL" id="JAYGJQ010000002">
    <property type="protein sequence ID" value="MEA9357593.1"/>
    <property type="molecule type" value="Genomic_DNA"/>
</dbReference>
<keyword evidence="4 9" id="KW-0479">Metal-binding</keyword>
<evidence type="ECO:0000256" key="7">
    <source>
        <dbReference type="ARBA" id="ARBA00023004"/>
    </source>
</evidence>
<reference evidence="10 11" key="1">
    <citation type="submission" date="2023-11" db="EMBL/GenBank/DDBJ databases">
        <title>A Novel Polar Bacteriovorax (B. antarcticus) Isolated from the Biocrust in Antarctica.</title>
        <authorList>
            <person name="Mun W."/>
            <person name="Choi S.Y."/>
            <person name="Mitchell R.J."/>
        </authorList>
    </citation>
    <scope>NUCLEOTIDE SEQUENCE [LARGE SCALE GENOMIC DNA]</scope>
    <source>
        <strain evidence="10 11">PP10</strain>
    </source>
</reference>
<evidence type="ECO:0000256" key="3">
    <source>
        <dbReference type="ARBA" id="ARBA00022692"/>
    </source>
</evidence>
<keyword evidence="7 9" id="KW-0408">Iron</keyword>
<keyword evidence="8" id="KW-0472">Membrane</keyword>